<dbReference type="CDD" id="cd22268">
    <property type="entry name" value="DPBB_RlpA-like"/>
    <property type="match status" value="1"/>
</dbReference>
<dbReference type="EC" id="4.2.2.-" evidence="4"/>
<dbReference type="PROSITE" id="PS51724">
    <property type="entry name" value="SPOR"/>
    <property type="match status" value="1"/>
</dbReference>
<comment type="caution">
    <text evidence="8">The sequence shown here is derived from an EMBL/GenBank/DDBJ whole genome shotgun (WGS) entry which is preliminary data.</text>
</comment>
<dbReference type="SUPFAM" id="SSF50685">
    <property type="entry name" value="Barwin-like endoglucanases"/>
    <property type="match status" value="1"/>
</dbReference>
<keyword evidence="2 4" id="KW-0456">Lyase</keyword>
<dbReference type="InterPro" id="IPR036908">
    <property type="entry name" value="RlpA-like_sf"/>
</dbReference>
<reference evidence="8 9" key="1">
    <citation type="journal article" date="2014" name="Int. J. Syst. Evol. Microbiol.">
        <title>Complete genome sequence of Corynebacterium casei LMG S-19264T (=DSM 44701T), isolated from a smear-ripened cheese.</title>
        <authorList>
            <consortium name="US DOE Joint Genome Institute (JGI-PGF)"/>
            <person name="Walter F."/>
            <person name="Albersmeier A."/>
            <person name="Kalinowski J."/>
            <person name="Ruckert C."/>
        </authorList>
    </citation>
    <scope>NUCLEOTIDE SEQUENCE [LARGE SCALE GENOMIC DNA]</scope>
    <source>
        <strain evidence="8 9">NBRC 110095</strain>
    </source>
</reference>
<evidence type="ECO:0000256" key="6">
    <source>
        <dbReference type="SAM" id="MobiDB-lite"/>
    </source>
</evidence>
<dbReference type="Pfam" id="PF03330">
    <property type="entry name" value="DPBB_1"/>
    <property type="match status" value="1"/>
</dbReference>
<evidence type="ECO:0000256" key="1">
    <source>
        <dbReference type="ARBA" id="ARBA00022729"/>
    </source>
</evidence>
<comment type="similarity">
    <text evidence="4 5">Belongs to the RlpA family.</text>
</comment>
<keyword evidence="4" id="KW-0472">Membrane</keyword>
<evidence type="ECO:0000256" key="4">
    <source>
        <dbReference type="HAMAP-Rule" id="MF_02071"/>
    </source>
</evidence>
<organism evidence="8 9">
    <name type="scientific">Marinibactrum halimedae</name>
    <dbReference type="NCBI Taxonomy" id="1444977"/>
    <lineage>
        <taxon>Bacteria</taxon>
        <taxon>Pseudomonadati</taxon>
        <taxon>Pseudomonadota</taxon>
        <taxon>Gammaproteobacteria</taxon>
        <taxon>Cellvibrionales</taxon>
        <taxon>Cellvibrionaceae</taxon>
        <taxon>Marinibactrum</taxon>
    </lineage>
</organism>
<dbReference type="InterPro" id="IPR036680">
    <property type="entry name" value="SPOR-like_sf"/>
</dbReference>
<accession>A0AA37WM50</accession>
<comment type="function">
    <text evidence="4">Lytic transglycosylase with a strong preference for naked glycan strands that lack stem peptides.</text>
</comment>
<dbReference type="Gene3D" id="2.40.40.10">
    <property type="entry name" value="RlpA-like domain"/>
    <property type="match status" value="1"/>
</dbReference>
<evidence type="ECO:0000313" key="8">
    <source>
        <dbReference type="EMBL" id="GLS26914.1"/>
    </source>
</evidence>
<dbReference type="GO" id="GO:0005886">
    <property type="term" value="C:plasma membrane"/>
    <property type="evidence" value="ECO:0007669"/>
    <property type="project" value="UniProtKB-SubCell"/>
</dbReference>
<evidence type="ECO:0000256" key="5">
    <source>
        <dbReference type="RuleBase" id="RU003495"/>
    </source>
</evidence>
<protein>
    <recommendedName>
        <fullName evidence="4">Endolytic peptidoglycan transglycosylase RlpA</fullName>
        <ecNumber evidence="4">4.2.2.-</ecNumber>
    </recommendedName>
</protein>
<keyword evidence="4" id="KW-0564">Palmitate</keyword>
<dbReference type="InterPro" id="IPR012997">
    <property type="entry name" value="RplA"/>
</dbReference>
<dbReference type="Gene3D" id="3.30.70.1070">
    <property type="entry name" value="Sporulation related repeat"/>
    <property type="match status" value="1"/>
</dbReference>
<dbReference type="GO" id="GO:0008932">
    <property type="term" value="F:lytic endotransglycosylase activity"/>
    <property type="evidence" value="ECO:0007669"/>
    <property type="project" value="UniProtKB-UniRule"/>
</dbReference>
<keyword evidence="4" id="KW-1003">Cell membrane</keyword>
<dbReference type="FunFam" id="2.40.40.10:FF:000003">
    <property type="entry name" value="Endolytic peptidoglycan transglycosylase RlpA"/>
    <property type="match status" value="1"/>
</dbReference>
<feature type="region of interest" description="Disordered" evidence="6">
    <location>
        <begin position="194"/>
        <end position="215"/>
    </location>
</feature>
<keyword evidence="4" id="KW-0449">Lipoprotein</keyword>
<evidence type="ECO:0000313" key="9">
    <source>
        <dbReference type="Proteomes" id="UP001156870"/>
    </source>
</evidence>
<dbReference type="EMBL" id="BSPD01000062">
    <property type="protein sequence ID" value="GLS26914.1"/>
    <property type="molecule type" value="Genomic_DNA"/>
</dbReference>
<gene>
    <name evidence="4 8" type="primary">rlpA</name>
    <name evidence="8" type="ORF">GCM10007877_26330</name>
</gene>
<dbReference type="PROSITE" id="PS51257">
    <property type="entry name" value="PROKAR_LIPOPROTEIN"/>
    <property type="match status" value="1"/>
</dbReference>
<dbReference type="GO" id="GO:0000270">
    <property type="term" value="P:peptidoglycan metabolic process"/>
    <property type="evidence" value="ECO:0007669"/>
    <property type="project" value="UniProtKB-UniRule"/>
</dbReference>
<dbReference type="Pfam" id="PF05036">
    <property type="entry name" value="SPOR"/>
    <property type="match status" value="1"/>
</dbReference>
<dbReference type="GO" id="GO:0009279">
    <property type="term" value="C:cell outer membrane"/>
    <property type="evidence" value="ECO:0007669"/>
    <property type="project" value="TreeGrafter"/>
</dbReference>
<dbReference type="SUPFAM" id="SSF110997">
    <property type="entry name" value="Sporulation related repeat"/>
    <property type="match status" value="1"/>
</dbReference>
<name>A0AA37WM50_9GAMM</name>
<keyword evidence="3 4" id="KW-0961">Cell wall biogenesis/degradation</keyword>
<keyword evidence="1" id="KW-0732">Signal</keyword>
<keyword evidence="9" id="KW-1185">Reference proteome</keyword>
<sequence>MRTGITRLGIMAGLSVALSACVNSHYEHRDNPNAGRYSERHDSYPDAPMDVRHIEDATPKVEPKSLSGNKSPYKVLGQTYYVLEGSKGYRERGIASWYGRKFHGHQTSSGEIYNMYGMTAAHKSLPLPSYVEVTNLDNGRKVIVRVNDRGPFHKGRIIDVTYSAAKKLGFVNKGTARVEVVAIDPVAWQAQQGQYAQNTSRSTQDVNAPDASIQRAPTPVNSAGYELPENTYLQVGAFSSHTAAETLRTKVQAVTDFPVTIKPQDASTPLFRVRIGPIADNWRLLSLRDLLQTKKLATPYVVYE</sequence>
<evidence type="ECO:0000259" key="7">
    <source>
        <dbReference type="PROSITE" id="PS51724"/>
    </source>
</evidence>
<evidence type="ECO:0000256" key="2">
    <source>
        <dbReference type="ARBA" id="ARBA00023239"/>
    </source>
</evidence>
<dbReference type="HAMAP" id="MF_02071">
    <property type="entry name" value="RlpA"/>
    <property type="match status" value="1"/>
</dbReference>
<evidence type="ECO:0000256" key="3">
    <source>
        <dbReference type="ARBA" id="ARBA00023316"/>
    </source>
</evidence>
<dbReference type="InterPro" id="IPR007730">
    <property type="entry name" value="SPOR-like_dom"/>
</dbReference>
<dbReference type="InterPro" id="IPR034718">
    <property type="entry name" value="RlpA"/>
</dbReference>
<feature type="domain" description="SPOR" evidence="7">
    <location>
        <begin position="225"/>
        <end position="304"/>
    </location>
</feature>
<dbReference type="GO" id="GO:0071555">
    <property type="term" value="P:cell wall organization"/>
    <property type="evidence" value="ECO:0007669"/>
    <property type="project" value="UniProtKB-KW"/>
</dbReference>
<proteinExistence type="inferred from homology"/>
<dbReference type="AlphaFoldDB" id="A0AA37WM50"/>
<dbReference type="PANTHER" id="PTHR34183:SF1">
    <property type="entry name" value="ENDOLYTIC PEPTIDOGLYCAN TRANSGLYCOSYLASE RLPA"/>
    <property type="match status" value="1"/>
</dbReference>
<dbReference type="GO" id="GO:0042834">
    <property type="term" value="F:peptidoglycan binding"/>
    <property type="evidence" value="ECO:0007669"/>
    <property type="project" value="InterPro"/>
</dbReference>
<dbReference type="InterPro" id="IPR009009">
    <property type="entry name" value="RlpA-like_DPBB"/>
</dbReference>
<dbReference type="Proteomes" id="UP001156870">
    <property type="component" value="Unassembled WGS sequence"/>
</dbReference>
<comment type="subcellular location">
    <subcellularLocation>
        <location evidence="4">Cell membrane</location>
        <topology evidence="4">Lipid-anchor</topology>
    </subcellularLocation>
</comment>
<dbReference type="NCBIfam" id="TIGR00413">
    <property type="entry name" value="rlpA"/>
    <property type="match status" value="1"/>
</dbReference>
<dbReference type="PANTHER" id="PTHR34183">
    <property type="entry name" value="ENDOLYTIC PEPTIDOGLYCAN TRANSGLYCOSYLASE RLPA"/>
    <property type="match status" value="1"/>
</dbReference>
<feature type="compositionally biased region" description="Polar residues" evidence="6">
    <location>
        <begin position="194"/>
        <end position="206"/>
    </location>
</feature>